<evidence type="ECO:0000313" key="8">
    <source>
        <dbReference type="EMBL" id="GAV23793.1"/>
    </source>
</evidence>
<dbReference type="Pfam" id="PF01791">
    <property type="entry name" value="DeoC"/>
    <property type="match status" value="1"/>
</dbReference>
<organism evidence="8 9">
    <name type="scientific">Carboxydothermus pertinax</name>
    <dbReference type="NCBI Taxonomy" id="870242"/>
    <lineage>
        <taxon>Bacteria</taxon>
        <taxon>Bacillati</taxon>
        <taxon>Bacillota</taxon>
        <taxon>Clostridia</taxon>
        <taxon>Thermoanaerobacterales</taxon>
        <taxon>Thermoanaerobacteraceae</taxon>
        <taxon>Carboxydothermus</taxon>
    </lineage>
</organism>
<dbReference type="GO" id="GO:0006018">
    <property type="term" value="P:2-deoxyribose 1-phosphate catabolic process"/>
    <property type="evidence" value="ECO:0007669"/>
    <property type="project" value="UniProtKB-UniRule"/>
</dbReference>
<comment type="pathway">
    <text evidence="7">Carbohydrate degradation; 2-deoxy-D-ribose 1-phosphate degradation; D-glyceraldehyde 3-phosphate and acetaldehyde from 2-deoxy-alpha-D-ribose 1-phosphate: step 2/2.</text>
</comment>
<dbReference type="InterPro" id="IPR013785">
    <property type="entry name" value="Aldolase_TIM"/>
</dbReference>
<dbReference type="InterPro" id="IPR028581">
    <property type="entry name" value="DeoC_typeI"/>
</dbReference>
<evidence type="ECO:0000256" key="1">
    <source>
        <dbReference type="ARBA" id="ARBA00010936"/>
    </source>
</evidence>
<comment type="caution">
    <text evidence="8">The sequence shown here is derived from an EMBL/GenBank/DDBJ whole genome shotgun (WGS) entry which is preliminary data.</text>
</comment>
<dbReference type="RefSeq" id="WP_075860175.1">
    <property type="nucleotide sequence ID" value="NZ_BDJK01000055.1"/>
</dbReference>
<reference evidence="9" key="1">
    <citation type="submission" date="2016-12" db="EMBL/GenBank/DDBJ databases">
        <title>Draft Genome Sequences od Carboxydothermus pertinax and islandicus, Hydrogenogenic Carboxydotrophic Bacteria.</title>
        <authorList>
            <person name="Fukuyama Y."/>
            <person name="Ohmae K."/>
            <person name="Yoneda Y."/>
            <person name="Yoshida T."/>
            <person name="Sako Y."/>
        </authorList>
    </citation>
    <scope>NUCLEOTIDE SEQUENCE [LARGE SCALE GENOMIC DNA]</scope>
    <source>
        <strain evidence="9">Ug1</strain>
    </source>
</reference>
<dbReference type="GO" id="GO:0004139">
    <property type="term" value="F:deoxyribose-phosphate aldolase activity"/>
    <property type="evidence" value="ECO:0007669"/>
    <property type="project" value="UniProtKB-UniRule"/>
</dbReference>
<keyword evidence="3 7" id="KW-0456">Lyase</keyword>
<dbReference type="EC" id="4.1.2.4" evidence="7"/>
<dbReference type="HAMAP" id="MF_00114">
    <property type="entry name" value="DeoC_type1"/>
    <property type="match status" value="1"/>
</dbReference>
<evidence type="ECO:0000256" key="5">
    <source>
        <dbReference type="ARBA" id="ARBA00048791"/>
    </source>
</evidence>
<evidence type="ECO:0000256" key="6">
    <source>
        <dbReference type="ARBA" id="ARBA00056337"/>
    </source>
</evidence>
<dbReference type="GO" id="GO:0005737">
    <property type="term" value="C:cytoplasm"/>
    <property type="evidence" value="ECO:0007669"/>
    <property type="project" value="UniProtKB-SubCell"/>
</dbReference>
<name>A0A1L8CY21_9THEO</name>
<dbReference type="InterPro" id="IPR011343">
    <property type="entry name" value="DeoC"/>
</dbReference>
<dbReference type="CDD" id="cd00959">
    <property type="entry name" value="DeoC"/>
    <property type="match status" value="1"/>
</dbReference>
<comment type="subcellular location">
    <subcellularLocation>
        <location evidence="7">Cytoplasm</location>
    </subcellularLocation>
</comment>
<dbReference type="Proteomes" id="UP000187485">
    <property type="component" value="Unassembled WGS sequence"/>
</dbReference>
<dbReference type="FunFam" id="3.20.20.70:FF:000044">
    <property type="entry name" value="Deoxyribose-phosphate aldolase"/>
    <property type="match status" value="1"/>
</dbReference>
<evidence type="ECO:0000313" key="9">
    <source>
        <dbReference type="Proteomes" id="UP000187485"/>
    </source>
</evidence>
<evidence type="ECO:0000256" key="4">
    <source>
        <dbReference type="ARBA" id="ARBA00023270"/>
    </source>
</evidence>
<dbReference type="InterPro" id="IPR002915">
    <property type="entry name" value="DeoC/FbaB/LacD_aldolase"/>
</dbReference>
<dbReference type="EMBL" id="BDJK01000055">
    <property type="protein sequence ID" value="GAV23793.1"/>
    <property type="molecule type" value="Genomic_DNA"/>
</dbReference>
<dbReference type="Gene3D" id="3.20.20.70">
    <property type="entry name" value="Aldolase class I"/>
    <property type="match status" value="1"/>
</dbReference>
<dbReference type="GO" id="GO:0009264">
    <property type="term" value="P:deoxyribonucleotide catabolic process"/>
    <property type="evidence" value="ECO:0007669"/>
    <property type="project" value="UniProtKB-UniRule"/>
</dbReference>
<comment type="function">
    <text evidence="6 7">Catalyzes a reversible aldol reaction between acetaldehyde and D-glyceraldehyde 3-phosphate to generate 2-deoxy-D-ribose 5-phosphate.</text>
</comment>
<dbReference type="PANTHER" id="PTHR10889:SF1">
    <property type="entry name" value="DEOXYRIBOSE-PHOSPHATE ALDOLASE"/>
    <property type="match status" value="1"/>
</dbReference>
<dbReference type="PANTHER" id="PTHR10889">
    <property type="entry name" value="DEOXYRIBOSE-PHOSPHATE ALDOLASE"/>
    <property type="match status" value="1"/>
</dbReference>
<dbReference type="UniPathway" id="UPA00002">
    <property type="reaction ID" value="UER00468"/>
</dbReference>
<dbReference type="STRING" id="870242.cpu_23030"/>
<keyword evidence="9" id="KW-1185">Reference proteome</keyword>
<feature type="active site" description="Proton donor/acceptor" evidence="7">
    <location>
        <position position="188"/>
    </location>
</feature>
<dbReference type="AlphaFoldDB" id="A0A1L8CY21"/>
<gene>
    <name evidence="7" type="primary">deoC</name>
    <name evidence="8" type="ORF">cpu_23030</name>
</gene>
<dbReference type="GO" id="GO:0016052">
    <property type="term" value="P:carbohydrate catabolic process"/>
    <property type="evidence" value="ECO:0007669"/>
    <property type="project" value="TreeGrafter"/>
</dbReference>
<dbReference type="SUPFAM" id="SSF51569">
    <property type="entry name" value="Aldolase"/>
    <property type="match status" value="1"/>
</dbReference>
<feature type="active site" description="Schiff-base intermediate with acetaldehyde" evidence="7">
    <location>
        <position position="159"/>
    </location>
</feature>
<proteinExistence type="inferred from homology"/>
<evidence type="ECO:0000256" key="2">
    <source>
        <dbReference type="ARBA" id="ARBA00022490"/>
    </source>
</evidence>
<comment type="similarity">
    <text evidence="1 7">Belongs to the DeoC/FbaB aldolase family. DeoC type 1 subfamily.</text>
</comment>
<protein>
    <recommendedName>
        <fullName evidence="7">Deoxyribose-phosphate aldolase</fullName>
        <shortName evidence="7">DERA</shortName>
        <ecNumber evidence="7">4.1.2.4</ecNumber>
    </recommendedName>
    <alternativeName>
        <fullName evidence="7">2-deoxy-D-ribose 5-phosphate aldolase</fullName>
    </alternativeName>
    <alternativeName>
        <fullName evidence="7">Phosphodeoxyriboaldolase</fullName>
        <shortName evidence="7">Deoxyriboaldolase</shortName>
    </alternativeName>
</protein>
<feature type="active site" description="Proton donor/acceptor" evidence="7">
    <location>
        <position position="93"/>
    </location>
</feature>
<evidence type="ECO:0000256" key="3">
    <source>
        <dbReference type="ARBA" id="ARBA00023239"/>
    </source>
</evidence>
<accession>A0A1L8CY21</accession>
<dbReference type="PIRSF" id="PIRSF001357">
    <property type="entry name" value="DeoC"/>
    <property type="match status" value="1"/>
</dbReference>
<keyword evidence="4 7" id="KW-0704">Schiff base</keyword>
<sequence>MVNPTEIAQMIDHTLLKATATYADIEKLCQEAKQFNFKSVCINPAFVPFASQILKDSEIKVCTVIGFPLGATSTAVKSFEASWAVEKGAKEVDMVINIGALKAQKYEEVLKDIKEVVKASKEKNSNVIVKVIIETCYLTDAEKVKACELAVEAGADFVKTSTGFGPGGATIEDVRLMKQTVGDKALVKAAGGIRSFADALKMIEAGASRLGTSSGVAIMQGLTSKENY</sequence>
<dbReference type="SMART" id="SM01133">
    <property type="entry name" value="DeoC"/>
    <property type="match status" value="1"/>
</dbReference>
<evidence type="ECO:0000256" key="7">
    <source>
        <dbReference type="HAMAP-Rule" id="MF_00114"/>
    </source>
</evidence>
<dbReference type="NCBIfam" id="TIGR00126">
    <property type="entry name" value="deoC"/>
    <property type="match status" value="1"/>
</dbReference>
<dbReference type="OrthoDB" id="9778711at2"/>
<comment type="catalytic activity">
    <reaction evidence="5 7">
        <text>2-deoxy-D-ribose 5-phosphate = D-glyceraldehyde 3-phosphate + acetaldehyde</text>
        <dbReference type="Rhea" id="RHEA:12821"/>
        <dbReference type="ChEBI" id="CHEBI:15343"/>
        <dbReference type="ChEBI" id="CHEBI:59776"/>
        <dbReference type="ChEBI" id="CHEBI:62877"/>
        <dbReference type="EC" id="4.1.2.4"/>
    </reaction>
</comment>
<keyword evidence="2 7" id="KW-0963">Cytoplasm</keyword>